<proteinExistence type="predicted"/>
<name>A0A0A8XV51_ARUDO</name>
<reference evidence="1" key="1">
    <citation type="submission" date="2014-09" db="EMBL/GenBank/DDBJ databases">
        <authorList>
            <person name="Magalhaes I.L.F."/>
            <person name="Oliveira U."/>
            <person name="Santos F.R."/>
            <person name="Vidigal T.H.D.A."/>
            <person name="Brescovit A.D."/>
            <person name="Santos A.J."/>
        </authorList>
    </citation>
    <scope>NUCLEOTIDE SEQUENCE</scope>
    <source>
        <tissue evidence="1">Shoot tissue taken approximately 20 cm above the soil surface</tissue>
    </source>
</reference>
<sequence length="24" mass="2681">MPIPHVINQKGSAKRILKSAEYLS</sequence>
<dbReference type="AlphaFoldDB" id="A0A0A8XV51"/>
<reference evidence="1" key="2">
    <citation type="journal article" date="2015" name="Data Brief">
        <title>Shoot transcriptome of the giant reed, Arundo donax.</title>
        <authorList>
            <person name="Barrero R.A."/>
            <person name="Guerrero F.D."/>
            <person name="Moolhuijzen P."/>
            <person name="Goolsby J.A."/>
            <person name="Tidwell J."/>
            <person name="Bellgard S.E."/>
            <person name="Bellgard M.I."/>
        </authorList>
    </citation>
    <scope>NUCLEOTIDE SEQUENCE</scope>
    <source>
        <tissue evidence="1">Shoot tissue taken approximately 20 cm above the soil surface</tissue>
    </source>
</reference>
<dbReference type="EMBL" id="GBRH01281350">
    <property type="protein sequence ID" value="JAD16545.1"/>
    <property type="molecule type" value="Transcribed_RNA"/>
</dbReference>
<protein>
    <submittedName>
        <fullName evidence="1">Uncharacterized protein</fullName>
    </submittedName>
</protein>
<accession>A0A0A8XV51</accession>
<organism evidence="1">
    <name type="scientific">Arundo donax</name>
    <name type="common">Giant reed</name>
    <name type="synonym">Donax arundinaceus</name>
    <dbReference type="NCBI Taxonomy" id="35708"/>
    <lineage>
        <taxon>Eukaryota</taxon>
        <taxon>Viridiplantae</taxon>
        <taxon>Streptophyta</taxon>
        <taxon>Embryophyta</taxon>
        <taxon>Tracheophyta</taxon>
        <taxon>Spermatophyta</taxon>
        <taxon>Magnoliopsida</taxon>
        <taxon>Liliopsida</taxon>
        <taxon>Poales</taxon>
        <taxon>Poaceae</taxon>
        <taxon>PACMAD clade</taxon>
        <taxon>Arundinoideae</taxon>
        <taxon>Arundineae</taxon>
        <taxon>Arundo</taxon>
    </lineage>
</organism>
<evidence type="ECO:0000313" key="1">
    <source>
        <dbReference type="EMBL" id="JAD16545.1"/>
    </source>
</evidence>